<dbReference type="SUPFAM" id="SSF51905">
    <property type="entry name" value="FAD/NAD(P)-binding domain"/>
    <property type="match status" value="1"/>
</dbReference>
<evidence type="ECO:0000313" key="5">
    <source>
        <dbReference type="EMBL" id="KAL1845138.1"/>
    </source>
</evidence>
<keyword evidence="6" id="KW-1185">Reference proteome</keyword>
<comment type="caution">
    <text evidence="5">The sequence shown here is derived from an EMBL/GenBank/DDBJ whole genome shotgun (WGS) entry which is preliminary data.</text>
</comment>
<feature type="region of interest" description="Disordered" evidence="4">
    <location>
        <begin position="37"/>
        <end position="58"/>
    </location>
</feature>
<dbReference type="PRINTS" id="PR00420">
    <property type="entry name" value="RNGMNOXGNASE"/>
</dbReference>
<evidence type="ECO:0000256" key="1">
    <source>
        <dbReference type="ARBA" id="ARBA00007992"/>
    </source>
</evidence>
<dbReference type="PANTHER" id="PTHR13789:SF309">
    <property type="entry name" value="PUTATIVE (AFU_ORTHOLOGUE AFUA_6G14510)-RELATED"/>
    <property type="match status" value="1"/>
</dbReference>
<proteinExistence type="inferred from homology"/>
<gene>
    <name evidence="5" type="ORF">VTK73DRAFT_1055</name>
</gene>
<comment type="similarity">
    <text evidence="1">Belongs to the paxM FAD-dependent monooxygenase family.</text>
</comment>
<evidence type="ECO:0000256" key="3">
    <source>
        <dbReference type="ARBA" id="ARBA00023033"/>
    </source>
</evidence>
<keyword evidence="3" id="KW-0503">Monooxygenase</keyword>
<keyword evidence="2" id="KW-0560">Oxidoreductase</keyword>
<protein>
    <submittedName>
        <fullName evidence="5">Uncharacterized protein</fullName>
    </submittedName>
</protein>
<dbReference type="EMBL" id="JAZHXJ010001240">
    <property type="protein sequence ID" value="KAL1845138.1"/>
    <property type="molecule type" value="Genomic_DNA"/>
</dbReference>
<evidence type="ECO:0000313" key="6">
    <source>
        <dbReference type="Proteomes" id="UP001586593"/>
    </source>
</evidence>
<sequence>MKIIIVGAGVAGLSTYLQLRKLLPSFDSHTVVIYDSHKPPSRRTVSQSSASPLEASPSGPHVLTDAAAVVGNSIALAPRSVHLLGRIDSTLHDLFTARGYANEHFTFKTARGRVLAVTSTADARFPGERTISCPRHVLWECLHEVVGEDRVQHRQVASVDLDGPRPVVRFAEGGGQEEADLVIGADGVRSVVKRALFGEDDETRYAPRFE</sequence>
<dbReference type="Gene3D" id="3.50.50.60">
    <property type="entry name" value="FAD/NAD(P)-binding domain"/>
    <property type="match status" value="1"/>
</dbReference>
<organism evidence="5 6">
    <name type="scientific">Phialemonium thermophilum</name>
    <dbReference type="NCBI Taxonomy" id="223376"/>
    <lineage>
        <taxon>Eukaryota</taxon>
        <taxon>Fungi</taxon>
        <taxon>Dikarya</taxon>
        <taxon>Ascomycota</taxon>
        <taxon>Pezizomycotina</taxon>
        <taxon>Sordariomycetes</taxon>
        <taxon>Sordariomycetidae</taxon>
        <taxon>Cephalothecales</taxon>
        <taxon>Cephalothecaceae</taxon>
        <taxon>Phialemonium</taxon>
    </lineage>
</organism>
<evidence type="ECO:0000256" key="2">
    <source>
        <dbReference type="ARBA" id="ARBA00023002"/>
    </source>
</evidence>
<accession>A0ABR3VTY2</accession>
<name>A0ABR3VTY2_9PEZI</name>
<dbReference type="PANTHER" id="PTHR13789">
    <property type="entry name" value="MONOOXYGENASE"/>
    <property type="match status" value="1"/>
</dbReference>
<dbReference type="Proteomes" id="UP001586593">
    <property type="component" value="Unassembled WGS sequence"/>
</dbReference>
<dbReference type="InterPro" id="IPR050493">
    <property type="entry name" value="FAD-dep_Monooxygenase_BioMet"/>
</dbReference>
<evidence type="ECO:0000256" key="4">
    <source>
        <dbReference type="SAM" id="MobiDB-lite"/>
    </source>
</evidence>
<reference evidence="5 6" key="1">
    <citation type="journal article" date="2024" name="Commun. Biol.">
        <title>Comparative genomic analysis of thermophilic fungi reveals convergent evolutionary adaptations and gene losses.</title>
        <authorList>
            <person name="Steindorff A.S."/>
            <person name="Aguilar-Pontes M.V."/>
            <person name="Robinson A.J."/>
            <person name="Andreopoulos B."/>
            <person name="LaButti K."/>
            <person name="Kuo A."/>
            <person name="Mondo S."/>
            <person name="Riley R."/>
            <person name="Otillar R."/>
            <person name="Haridas S."/>
            <person name="Lipzen A."/>
            <person name="Grimwood J."/>
            <person name="Schmutz J."/>
            <person name="Clum A."/>
            <person name="Reid I.D."/>
            <person name="Moisan M.C."/>
            <person name="Butler G."/>
            <person name="Nguyen T.T.M."/>
            <person name="Dewar K."/>
            <person name="Conant G."/>
            <person name="Drula E."/>
            <person name="Henrissat B."/>
            <person name="Hansel C."/>
            <person name="Singer S."/>
            <person name="Hutchinson M.I."/>
            <person name="de Vries R.P."/>
            <person name="Natvig D.O."/>
            <person name="Powell A.J."/>
            <person name="Tsang A."/>
            <person name="Grigoriev I.V."/>
        </authorList>
    </citation>
    <scope>NUCLEOTIDE SEQUENCE [LARGE SCALE GENOMIC DNA]</scope>
    <source>
        <strain evidence="5 6">ATCC 24622</strain>
    </source>
</reference>
<dbReference type="InterPro" id="IPR036188">
    <property type="entry name" value="FAD/NAD-bd_sf"/>
</dbReference>